<evidence type="ECO:0000256" key="2">
    <source>
        <dbReference type="SAM" id="Phobius"/>
    </source>
</evidence>
<keyword evidence="2" id="KW-1133">Transmembrane helix</keyword>
<feature type="transmembrane region" description="Helical" evidence="2">
    <location>
        <begin position="327"/>
        <end position="355"/>
    </location>
</feature>
<feature type="transmembrane region" description="Helical" evidence="2">
    <location>
        <begin position="574"/>
        <end position="592"/>
    </location>
</feature>
<evidence type="ECO:0000313" key="3">
    <source>
        <dbReference type="EMBL" id="TSJ85013.1"/>
    </source>
</evidence>
<feature type="transmembrane region" description="Helical" evidence="2">
    <location>
        <begin position="261"/>
        <end position="284"/>
    </location>
</feature>
<feature type="transmembrane region" description="Helical" evidence="2">
    <location>
        <begin position="131"/>
        <end position="150"/>
    </location>
</feature>
<keyword evidence="2" id="KW-0812">Transmembrane</keyword>
<dbReference type="Pfam" id="PF19484">
    <property type="entry name" value="DUF6020"/>
    <property type="match status" value="1"/>
</dbReference>
<evidence type="ECO:0000313" key="4">
    <source>
        <dbReference type="Proteomes" id="UP000317536"/>
    </source>
</evidence>
<feature type="transmembrane region" description="Helical" evidence="2">
    <location>
        <begin position="36"/>
        <end position="58"/>
    </location>
</feature>
<feature type="transmembrane region" description="Helical" evidence="2">
    <location>
        <begin position="70"/>
        <end position="93"/>
    </location>
</feature>
<feature type="transmembrane region" description="Helical" evidence="2">
    <location>
        <begin position="361"/>
        <end position="388"/>
    </location>
</feature>
<comment type="caution">
    <text evidence="3">The sequence shown here is derived from an EMBL/GenBank/DDBJ whole genome shotgun (WGS) entry which is preliminary data.</text>
</comment>
<dbReference type="EMBL" id="VMHJ01000004">
    <property type="protein sequence ID" value="TSJ85013.1"/>
    <property type="molecule type" value="Genomic_DNA"/>
</dbReference>
<accession>A0A556R812</accession>
<keyword evidence="2" id="KW-0472">Membrane</keyword>
<organism evidence="3 4">
    <name type="scientific">Bifidobacterium asteroides</name>
    <dbReference type="NCBI Taxonomy" id="1684"/>
    <lineage>
        <taxon>Bacteria</taxon>
        <taxon>Bacillati</taxon>
        <taxon>Actinomycetota</taxon>
        <taxon>Actinomycetes</taxon>
        <taxon>Bifidobacteriales</taxon>
        <taxon>Bifidobacteriaceae</taxon>
        <taxon>Bifidobacterium</taxon>
    </lineage>
</organism>
<gene>
    <name evidence="3" type="ORF">FPK29_07465</name>
</gene>
<name>A0A556R812_9BIFI</name>
<reference evidence="3 4" key="1">
    <citation type="submission" date="2019-07" db="EMBL/GenBank/DDBJ databases">
        <title>Bifidobacterium asteroides genomes.</title>
        <authorList>
            <person name="Zheng H."/>
        </authorList>
    </citation>
    <scope>NUCLEOTIDE SEQUENCE [LARGE SCALE GENOMIC DNA]</scope>
    <source>
        <strain evidence="3 4">W8111</strain>
    </source>
</reference>
<feature type="transmembrane region" description="Helical" evidence="2">
    <location>
        <begin position="228"/>
        <end position="249"/>
    </location>
</feature>
<feature type="region of interest" description="Disordered" evidence="1">
    <location>
        <begin position="1"/>
        <end position="27"/>
    </location>
</feature>
<evidence type="ECO:0000256" key="1">
    <source>
        <dbReference type="SAM" id="MobiDB-lite"/>
    </source>
</evidence>
<feature type="transmembrane region" description="Helical" evidence="2">
    <location>
        <begin position="547"/>
        <end position="568"/>
    </location>
</feature>
<dbReference type="AlphaFoldDB" id="A0A556R812"/>
<dbReference type="InterPro" id="IPR046062">
    <property type="entry name" value="DUF6020"/>
</dbReference>
<feature type="transmembrane region" description="Helical" evidence="2">
    <location>
        <begin position="290"/>
        <end position="306"/>
    </location>
</feature>
<sequence length="630" mass="70119">MSADSGRAQAREAGEQPVQTSVLQTRRPGSRASRTVGLALALLACLWIAFCTGLGPIYRQQGSLTQVGLPQVLIMLGTLSICLALVLVCRRILLGCRPLRMPQRLTALAQRPRMRAYAAFITRQTSGWRPIMRLLLLGWAWAFFTLLAAYGADLYAQAQECANFLAQLQGDQPPYGGNAFTQMDVYPIGHYLWPVHPAFLTDQHNIVLTLFYGMTIMASNHLTGSYDAGIVLLAGLQVIFAAFCCAVTADRFLRGSETEHVGALARTLVMLFFLFSPFVVFSTFSLTKSPLFAFAFVWWFGIWHQLESADKNSPLYANQAARLRPALALSTLTMLISAKYGLYIVLAQLVLALIIHRRQWATILIGLLLPLVLFTGVTGALTATGTVIKGDPVESRSIQLQQIARVAQRNPQGIPAQARADLEPIMDLDNAAIQYTPWEADRVKSSGNQPKLIVYRWRTVTPEQLSRLNQAWLQVGLRNPMIYLDAFMAESYGYFDPGDPAYVAMSYYLNNGYVQNSGSWLAAWCHDWRNGVTGFVRTWADTPLLGLVARANFWVVAALLLIVARLAAGHWRGALYWFPLLLIMGVMITAPANNFERHMLPVDMAVPFLILDMVRQSRRARAENLMDRPT</sequence>
<dbReference type="Proteomes" id="UP000317536">
    <property type="component" value="Unassembled WGS sequence"/>
</dbReference>
<protein>
    <recommendedName>
        <fullName evidence="5">Beta-carotene 15,15'-monooxygenase</fullName>
    </recommendedName>
</protein>
<evidence type="ECO:0008006" key="5">
    <source>
        <dbReference type="Google" id="ProtNLM"/>
    </source>
</evidence>
<proteinExistence type="predicted"/>